<dbReference type="GO" id="GO:0070007">
    <property type="term" value="F:glutamic-type endopeptidase activity"/>
    <property type="evidence" value="ECO:0007669"/>
    <property type="project" value="InterPro"/>
</dbReference>
<keyword evidence="1" id="KW-0732">Signal</keyword>
<name>A0A165HSI1_9BASI</name>
<gene>
    <name evidence="2" type="ORF">CALCODRAFT_536221</name>
</gene>
<dbReference type="InParanoid" id="A0A165HSI1"/>
<protein>
    <recommendedName>
        <fullName evidence="4">Concanavalin A-like lectin/glucanase</fullName>
    </recommendedName>
</protein>
<feature type="chain" id="PRO_5007858845" description="Concanavalin A-like lectin/glucanase" evidence="1">
    <location>
        <begin position="22"/>
        <end position="238"/>
    </location>
</feature>
<reference evidence="2 3" key="1">
    <citation type="journal article" date="2016" name="Mol. Biol. Evol.">
        <title>Comparative Genomics of Early-Diverging Mushroom-Forming Fungi Provides Insights into the Origins of Lignocellulose Decay Capabilities.</title>
        <authorList>
            <person name="Nagy L.G."/>
            <person name="Riley R."/>
            <person name="Tritt A."/>
            <person name="Adam C."/>
            <person name="Daum C."/>
            <person name="Floudas D."/>
            <person name="Sun H."/>
            <person name="Yadav J.S."/>
            <person name="Pangilinan J."/>
            <person name="Larsson K.H."/>
            <person name="Matsuura K."/>
            <person name="Barry K."/>
            <person name="Labutti K."/>
            <person name="Kuo R."/>
            <person name="Ohm R.A."/>
            <person name="Bhattacharya S.S."/>
            <person name="Shirouzu T."/>
            <person name="Yoshinaga Y."/>
            <person name="Martin F.M."/>
            <person name="Grigoriev I.V."/>
            <person name="Hibbett D.S."/>
        </authorList>
    </citation>
    <scope>NUCLEOTIDE SEQUENCE [LARGE SCALE GENOMIC DNA]</scope>
    <source>
        <strain evidence="2 3">HHB12733</strain>
    </source>
</reference>
<dbReference type="InterPro" id="IPR000250">
    <property type="entry name" value="Peptidase_G1"/>
</dbReference>
<dbReference type="GO" id="GO:0006508">
    <property type="term" value="P:proteolysis"/>
    <property type="evidence" value="ECO:0007669"/>
    <property type="project" value="InterPro"/>
</dbReference>
<evidence type="ECO:0000256" key="1">
    <source>
        <dbReference type="SAM" id="SignalP"/>
    </source>
</evidence>
<dbReference type="InterPro" id="IPR038656">
    <property type="entry name" value="Peptidase_G1_sf"/>
</dbReference>
<dbReference type="InterPro" id="IPR013320">
    <property type="entry name" value="ConA-like_dom_sf"/>
</dbReference>
<dbReference type="SUPFAM" id="SSF49899">
    <property type="entry name" value="Concanavalin A-like lectins/glucanases"/>
    <property type="match status" value="1"/>
</dbReference>
<dbReference type="Pfam" id="PF01828">
    <property type="entry name" value="Peptidase_A4"/>
    <property type="match status" value="1"/>
</dbReference>
<dbReference type="Gene3D" id="2.60.120.700">
    <property type="entry name" value="Peptidase G1"/>
    <property type="match status" value="1"/>
</dbReference>
<evidence type="ECO:0008006" key="4">
    <source>
        <dbReference type="Google" id="ProtNLM"/>
    </source>
</evidence>
<dbReference type="EMBL" id="KV423938">
    <property type="protein sequence ID" value="KZT59686.1"/>
    <property type="molecule type" value="Genomic_DNA"/>
</dbReference>
<organism evidence="2 3">
    <name type="scientific">Calocera cornea HHB12733</name>
    <dbReference type="NCBI Taxonomy" id="1353952"/>
    <lineage>
        <taxon>Eukaryota</taxon>
        <taxon>Fungi</taxon>
        <taxon>Dikarya</taxon>
        <taxon>Basidiomycota</taxon>
        <taxon>Agaricomycotina</taxon>
        <taxon>Dacrymycetes</taxon>
        <taxon>Dacrymycetales</taxon>
        <taxon>Dacrymycetaceae</taxon>
        <taxon>Calocera</taxon>
    </lineage>
</organism>
<proteinExistence type="predicted"/>
<evidence type="ECO:0000313" key="3">
    <source>
        <dbReference type="Proteomes" id="UP000076842"/>
    </source>
</evidence>
<dbReference type="Proteomes" id="UP000076842">
    <property type="component" value="Unassembled WGS sequence"/>
</dbReference>
<accession>A0A165HSI1</accession>
<feature type="signal peptide" evidence="1">
    <location>
        <begin position="1"/>
        <end position="21"/>
    </location>
</feature>
<keyword evidence="3" id="KW-1185">Reference proteome</keyword>
<dbReference type="AlphaFoldDB" id="A0A165HSI1"/>
<sequence>MLVRTLLCSLVGAGIWLPVRATPIELVKRLEDFPIAAALLSAYDTTMDVFASFGGNLVVPQMAVPSGGDPLQAWSAQCSVGGANGCLGMYPHPGLPMNSATHTSLAALYEYAPDYESAVFQLSISPGDLLIFTSTIVNNKTVSISCLDESSGDSASVTLTSSAVQPAPYTQIIWGIEQASAGLVDFGVVDWTQTAVTTKSGVRLTPADTDEIWELVYGGVQHSSVTPSTAEVSIAYQP</sequence>
<evidence type="ECO:0000313" key="2">
    <source>
        <dbReference type="EMBL" id="KZT59686.1"/>
    </source>
</evidence>